<feature type="non-terminal residue" evidence="3">
    <location>
        <position position="463"/>
    </location>
</feature>
<feature type="transmembrane region" description="Helical" evidence="2">
    <location>
        <begin position="162"/>
        <end position="184"/>
    </location>
</feature>
<feature type="compositionally biased region" description="Basic and acidic residues" evidence="1">
    <location>
        <begin position="323"/>
        <end position="337"/>
    </location>
</feature>
<feature type="compositionally biased region" description="Polar residues" evidence="1">
    <location>
        <begin position="370"/>
        <end position="382"/>
    </location>
</feature>
<feature type="region of interest" description="Disordered" evidence="1">
    <location>
        <begin position="256"/>
        <end position="275"/>
    </location>
</feature>
<comment type="caution">
    <text evidence="3">The sequence shown here is derived from an EMBL/GenBank/DDBJ whole genome shotgun (WGS) entry which is preliminary data.</text>
</comment>
<evidence type="ECO:0000256" key="1">
    <source>
        <dbReference type="SAM" id="MobiDB-lite"/>
    </source>
</evidence>
<feature type="compositionally biased region" description="Polar residues" evidence="1">
    <location>
        <begin position="404"/>
        <end position="426"/>
    </location>
</feature>
<organism evidence="3 4">
    <name type="scientific">Paractinoplanes aksuensis</name>
    <dbReference type="NCBI Taxonomy" id="2939490"/>
    <lineage>
        <taxon>Bacteria</taxon>
        <taxon>Bacillati</taxon>
        <taxon>Actinomycetota</taxon>
        <taxon>Actinomycetes</taxon>
        <taxon>Micromonosporales</taxon>
        <taxon>Micromonosporaceae</taxon>
        <taxon>Paractinoplanes</taxon>
    </lineage>
</organism>
<proteinExistence type="predicted"/>
<sequence>MSYPVQPPPITTAPPVSPAGRPPAVTFAAALLWLMAGVGLIYAIATVAIVPGTVNRFRDVTGAPAVGRFTGESDPEYYVAVVWLGAAIALAVAVIAFALFVVVGLSLRRGSNAARIATLVVSVLGILSGIAAVLTLAGQRSGDSAPWSLGAQLSDAYPDGWIGANAGLSVAQILGYALVGILILTAPRTFFRRPAAPSAPQPAYGAAYPGYGVPANAGHPSAAYPGQLPGYASPEALAGSQPGGYAAPGGQPAGYASPEALAGSQPTGYPAPGSYPAYGGQPGGYPGGAYQQAPGYGPTAQPAPGYGPAAQPAPGHGTQPATHPDHSPYARPADHAPDAAFTTPPPTQPSYPPADPHSPYARPTPEQPSAVDQQPSSSQFPTPASPPAIPDQTAPATPQPPQTWAEQQVPQTRGEQQLPHSGDTQPPVQPSEEQPRQVWAEQQVPQTRGEQQLPHSGDTQPPV</sequence>
<keyword evidence="4" id="KW-1185">Reference proteome</keyword>
<name>A0ABT1E2X5_9ACTN</name>
<dbReference type="EMBL" id="JAMYJR010000047">
    <property type="protein sequence ID" value="MCO8276460.1"/>
    <property type="molecule type" value="Genomic_DNA"/>
</dbReference>
<evidence type="ECO:0000313" key="3">
    <source>
        <dbReference type="EMBL" id="MCO8276460.1"/>
    </source>
</evidence>
<evidence type="ECO:0000256" key="2">
    <source>
        <dbReference type="SAM" id="Phobius"/>
    </source>
</evidence>
<protein>
    <submittedName>
        <fullName evidence="3">Uncharacterized protein</fullName>
    </submittedName>
</protein>
<dbReference type="RefSeq" id="WP_253242490.1">
    <property type="nucleotide sequence ID" value="NZ_JAMYJR010000047.1"/>
</dbReference>
<feature type="region of interest" description="Disordered" evidence="1">
    <location>
        <begin position="286"/>
        <end position="463"/>
    </location>
</feature>
<keyword evidence="2" id="KW-1133">Transmembrane helix</keyword>
<feature type="transmembrane region" description="Helical" evidence="2">
    <location>
        <begin position="116"/>
        <end position="137"/>
    </location>
</feature>
<feature type="compositionally biased region" description="Low complexity" evidence="1">
    <location>
        <begin position="288"/>
        <end position="321"/>
    </location>
</feature>
<keyword evidence="2" id="KW-0472">Membrane</keyword>
<gene>
    <name evidence="3" type="ORF">M1L60_38370</name>
</gene>
<reference evidence="3 4" key="1">
    <citation type="submission" date="2022-06" db="EMBL/GenBank/DDBJ databases">
        <title>New Species of the Genus Actinoplanes, ActinopZanes ferrugineus.</title>
        <authorList>
            <person name="Ding P."/>
        </authorList>
    </citation>
    <scope>NUCLEOTIDE SEQUENCE [LARGE SCALE GENOMIC DNA]</scope>
    <source>
        <strain evidence="3 4">TRM88003</strain>
    </source>
</reference>
<feature type="compositionally biased region" description="Polar residues" evidence="1">
    <location>
        <begin position="443"/>
        <end position="463"/>
    </location>
</feature>
<feature type="transmembrane region" description="Helical" evidence="2">
    <location>
        <begin position="77"/>
        <end position="104"/>
    </location>
</feature>
<accession>A0ABT1E2X5</accession>
<feature type="compositionally biased region" description="Pro residues" evidence="1">
    <location>
        <begin position="343"/>
        <end position="356"/>
    </location>
</feature>
<keyword evidence="2" id="KW-0812">Transmembrane</keyword>
<evidence type="ECO:0000313" key="4">
    <source>
        <dbReference type="Proteomes" id="UP001523369"/>
    </source>
</evidence>
<dbReference type="Proteomes" id="UP001523369">
    <property type="component" value="Unassembled WGS sequence"/>
</dbReference>
<feature type="transmembrane region" description="Helical" evidence="2">
    <location>
        <begin position="27"/>
        <end position="50"/>
    </location>
</feature>